<dbReference type="Pfam" id="PF00657">
    <property type="entry name" value="Lipase_GDSL"/>
    <property type="match status" value="1"/>
</dbReference>
<feature type="chain" id="PRO_5045945317" evidence="5">
    <location>
        <begin position="21"/>
        <end position="458"/>
    </location>
</feature>
<evidence type="ECO:0000256" key="5">
    <source>
        <dbReference type="SAM" id="SignalP"/>
    </source>
</evidence>
<evidence type="ECO:0000313" key="7">
    <source>
        <dbReference type="Proteomes" id="UP001151760"/>
    </source>
</evidence>
<dbReference type="SUPFAM" id="SSF52266">
    <property type="entry name" value="SGNH hydrolase"/>
    <property type="match status" value="1"/>
</dbReference>
<keyword evidence="2" id="KW-0378">Hydrolase</keyword>
<name>A0ABQ5FTI7_9ASTR</name>
<evidence type="ECO:0000256" key="2">
    <source>
        <dbReference type="ARBA" id="ARBA00022801"/>
    </source>
</evidence>
<dbReference type="Gene3D" id="3.40.50.1110">
    <property type="entry name" value="SGNH hydrolase"/>
    <property type="match status" value="1"/>
</dbReference>
<evidence type="ECO:0000256" key="3">
    <source>
        <dbReference type="ARBA" id="ARBA00022963"/>
    </source>
</evidence>
<evidence type="ECO:0000313" key="6">
    <source>
        <dbReference type="EMBL" id="GJT65982.1"/>
    </source>
</evidence>
<keyword evidence="5" id="KW-0732">Signal</keyword>
<keyword evidence="7" id="KW-1185">Reference proteome</keyword>
<accession>A0ABQ5FTI7</accession>
<reference evidence="6" key="1">
    <citation type="journal article" date="2022" name="Int. J. Mol. Sci.">
        <title>Draft Genome of Tanacetum Coccineum: Genomic Comparison of Closely Related Tanacetum-Family Plants.</title>
        <authorList>
            <person name="Yamashiro T."/>
            <person name="Shiraishi A."/>
            <person name="Nakayama K."/>
            <person name="Satake H."/>
        </authorList>
    </citation>
    <scope>NUCLEOTIDE SEQUENCE</scope>
</reference>
<feature type="signal peptide" evidence="5">
    <location>
        <begin position="1"/>
        <end position="20"/>
    </location>
</feature>
<dbReference type="PANTHER" id="PTHR46020">
    <property type="entry name" value="OSJNBB0059K02.9 PROTEIN"/>
    <property type="match status" value="1"/>
</dbReference>
<evidence type="ECO:0000256" key="4">
    <source>
        <dbReference type="ARBA" id="ARBA00023098"/>
    </source>
</evidence>
<protein>
    <submittedName>
        <fullName evidence="6">GDSL esterase/lipase-like protein</fullName>
    </submittedName>
</protein>
<organism evidence="6 7">
    <name type="scientific">Tanacetum coccineum</name>
    <dbReference type="NCBI Taxonomy" id="301880"/>
    <lineage>
        <taxon>Eukaryota</taxon>
        <taxon>Viridiplantae</taxon>
        <taxon>Streptophyta</taxon>
        <taxon>Embryophyta</taxon>
        <taxon>Tracheophyta</taxon>
        <taxon>Spermatophyta</taxon>
        <taxon>Magnoliopsida</taxon>
        <taxon>eudicotyledons</taxon>
        <taxon>Gunneridae</taxon>
        <taxon>Pentapetalae</taxon>
        <taxon>asterids</taxon>
        <taxon>campanulids</taxon>
        <taxon>Asterales</taxon>
        <taxon>Asteraceae</taxon>
        <taxon>Asteroideae</taxon>
        <taxon>Anthemideae</taxon>
        <taxon>Anthemidinae</taxon>
        <taxon>Tanacetum</taxon>
    </lineage>
</organism>
<comment type="caution">
    <text evidence="6">The sequence shown here is derived from an EMBL/GenBank/DDBJ whole genome shotgun (WGS) entry which is preliminary data.</text>
</comment>
<reference evidence="6" key="2">
    <citation type="submission" date="2022-01" db="EMBL/GenBank/DDBJ databases">
        <authorList>
            <person name="Yamashiro T."/>
            <person name="Shiraishi A."/>
            <person name="Satake H."/>
            <person name="Nakayama K."/>
        </authorList>
    </citation>
    <scope>NUCLEOTIDE SEQUENCE</scope>
</reference>
<keyword evidence="3" id="KW-0442">Lipid degradation</keyword>
<dbReference type="InterPro" id="IPR001087">
    <property type="entry name" value="GDSL"/>
</dbReference>
<comment type="similarity">
    <text evidence="1">Belongs to the 'GDSL' lipolytic enzyme family.</text>
</comment>
<dbReference type="InterPro" id="IPR036514">
    <property type="entry name" value="SGNH_hydro_sf"/>
</dbReference>
<sequence length="458" mass="51165">MAPSHITLTLFLFIVAVCASEDIKVTRNTYTGFRPTKLFVFGDSYSDTGNNPKSLASSWKTPYGFTFPGKPAGRYSDGRVLTDYVARFMGIKSPLPYRVTKYAPSKLRAGINFAFGGTGVFDTGNFQPNLTTQIGYLQGLIKDSVYTKRDLKSSLAMVTVSGNDYSAFTASGGSQQNLPAFITSVVNQMTIDLKRIHDLGIPRVLVNTLQPVGCLPQLTVLSAYQQCNQTQNSLASFHNQLLQLALTTLNNNTKKSTFLPLDLFTSFNTVLKNKGDITGNLKFDTPLKPCCTATTSTASCGSLDENGKPLYTVCSEPESMFFWDTVHPTQAGWRAVRDSTDGMTDLDDMDDIEMIMQQLQSEQEQQQAAERVHRRNYIYRERFDAEEHLMADYSFKTLLLKPINMSDSTDGMTDLDDMDDTEMIMQQLHSEQEQQEAAERVHRRNISTIVNVSMLKNI</sequence>
<dbReference type="Proteomes" id="UP001151760">
    <property type="component" value="Unassembled WGS sequence"/>
</dbReference>
<dbReference type="EMBL" id="BQNB010017676">
    <property type="protein sequence ID" value="GJT65982.1"/>
    <property type="molecule type" value="Genomic_DNA"/>
</dbReference>
<proteinExistence type="inferred from homology"/>
<keyword evidence="4" id="KW-0443">Lipid metabolism</keyword>
<evidence type="ECO:0000256" key="1">
    <source>
        <dbReference type="ARBA" id="ARBA00008668"/>
    </source>
</evidence>
<dbReference type="PANTHER" id="PTHR46020:SF32">
    <property type="entry name" value="GDSL ESTERASE_LIPASE"/>
    <property type="match status" value="1"/>
</dbReference>
<gene>
    <name evidence="6" type="ORF">Tco_1017462</name>
</gene>